<comment type="caution">
    <text evidence="1">The sequence shown here is derived from an EMBL/GenBank/DDBJ whole genome shotgun (WGS) entry which is preliminary data.</text>
</comment>
<evidence type="ECO:0000313" key="2">
    <source>
        <dbReference type="Proteomes" id="UP000467841"/>
    </source>
</evidence>
<dbReference type="AlphaFoldDB" id="A0A6D2K9Z2"/>
<dbReference type="SUPFAM" id="SSF46689">
    <property type="entry name" value="Homeodomain-like"/>
    <property type="match status" value="1"/>
</dbReference>
<dbReference type="EMBL" id="CACVBM020001429">
    <property type="protein sequence ID" value="CAA7049853.1"/>
    <property type="molecule type" value="Genomic_DNA"/>
</dbReference>
<dbReference type="Proteomes" id="UP000467841">
    <property type="component" value="Unassembled WGS sequence"/>
</dbReference>
<organism evidence="1 2">
    <name type="scientific">Microthlaspi erraticum</name>
    <dbReference type="NCBI Taxonomy" id="1685480"/>
    <lineage>
        <taxon>Eukaryota</taxon>
        <taxon>Viridiplantae</taxon>
        <taxon>Streptophyta</taxon>
        <taxon>Embryophyta</taxon>
        <taxon>Tracheophyta</taxon>
        <taxon>Spermatophyta</taxon>
        <taxon>Magnoliopsida</taxon>
        <taxon>eudicotyledons</taxon>
        <taxon>Gunneridae</taxon>
        <taxon>Pentapetalae</taxon>
        <taxon>rosids</taxon>
        <taxon>malvids</taxon>
        <taxon>Brassicales</taxon>
        <taxon>Brassicaceae</taxon>
        <taxon>Coluteocarpeae</taxon>
        <taxon>Microthlaspi</taxon>
    </lineage>
</organism>
<reference evidence="1" key="1">
    <citation type="submission" date="2020-01" db="EMBL/GenBank/DDBJ databases">
        <authorList>
            <person name="Mishra B."/>
        </authorList>
    </citation>
    <scope>NUCLEOTIDE SEQUENCE [LARGE SCALE GENOMIC DNA]</scope>
</reference>
<gene>
    <name evidence="1" type="ORF">MERR_LOCUS37088</name>
</gene>
<sequence length="129" mass="14978">MVKWSKKDEERLLDSFNGGANWHHVSRIGLSGRFDAQACREKFITLQLKAWNAEDDSRLWKSRHLIVLRPKEVSANLRRPINSIKERLIELENERKEKPFCTGIDVLNDCKEKATSSRSAKTKTDDDKP</sequence>
<dbReference type="InterPro" id="IPR009057">
    <property type="entry name" value="Homeodomain-like_sf"/>
</dbReference>
<name>A0A6D2K9Z2_9BRAS</name>
<proteinExistence type="predicted"/>
<evidence type="ECO:0000313" key="1">
    <source>
        <dbReference type="EMBL" id="CAA7049853.1"/>
    </source>
</evidence>
<evidence type="ECO:0008006" key="3">
    <source>
        <dbReference type="Google" id="ProtNLM"/>
    </source>
</evidence>
<accession>A0A6D2K9Z2</accession>
<protein>
    <recommendedName>
        <fullName evidence="3">Myb-like domain-containing protein</fullName>
    </recommendedName>
</protein>
<keyword evidence="2" id="KW-1185">Reference proteome</keyword>